<keyword evidence="4" id="KW-1185">Reference proteome</keyword>
<comment type="caution">
    <text evidence="3">The sequence shown here is derived from an EMBL/GenBank/DDBJ whole genome shotgun (WGS) entry which is preliminary data.</text>
</comment>
<organism evidence="3 4">
    <name type="scientific">Oceanospirillum linum</name>
    <dbReference type="NCBI Taxonomy" id="966"/>
    <lineage>
        <taxon>Bacteria</taxon>
        <taxon>Pseudomonadati</taxon>
        <taxon>Pseudomonadota</taxon>
        <taxon>Gammaproteobacteria</taxon>
        <taxon>Oceanospirillales</taxon>
        <taxon>Oceanospirillaceae</taxon>
        <taxon>Oceanospirillum</taxon>
    </lineage>
</organism>
<dbReference type="PANTHER" id="PTHR33608:SF12">
    <property type="entry name" value="DUF58 DOMAIN-CONTAINING PROTEIN"/>
    <property type="match status" value="1"/>
</dbReference>
<dbReference type="InterPro" id="IPR002881">
    <property type="entry name" value="DUF58"/>
</dbReference>
<dbReference type="AlphaFoldDB" id="A0A1T1H9Z9"/>
<protein>
    <recommendedName>
        <fullName evidence="2">DUF58 domain-containing protein</fullName>
    </recommendedName>
</protein>
<evidence type="ECO:0000259" key="2">
    <source>
        <dbReference type="Pfam" id="PF01882"/>
    </source>
</evidence>
<evidence type="ECO:0000256" key="1">
    <source>
        <dbReference type="SAM" id="MobiDB-lite"/>
    </source>
</evidence>
<dbReference type="EMBL" id="MTSD02000005">
    <property type="protein sequence ID" value="OOV86663.1"/>
    <property type="molecule type" value="Genomic_DNA"/>
</dbReference>
<dbReference type="RefSeq" id="WP_078320117.1">
    <property type="nucleotide sequence ID" value="NZ_FXTS01000006.1"/>
</dbReference>
<dbReference type="InterPro" id="IPR036465">
    <property type="entry name" value="vWFA_dom_sf"/>
</dbReference>
<dbReference type="Proteomes" id="UP000190064">
    <property type="component" value="Unassembled WGS sequence"/>
</dbReference>
<gene>
    <name evidence="3" type="ORF">BTA35_0212315</name>
</gene>
<feature type="domain" description="DUF58" evidence="2">
    <location>
        <begin position="73"/>
        <end position="286"/>
    </location>
</feature>
<proteinExistence type="predicted"/>
<sequence>MLHSAWQQIRKSLRPEPIQDMETPFLPELRLERLSRLQESKNLLGLNLRSPTGSTLAGQHRSRQQGRGMELSEIRNYQPGDDIRLMDWKVTARTRRPHTKVFMEERERPAHLVVDLSASMLFGSLRSKAEQAANTAATLGWALSYRGDRCGGLVFNGEEARLIKPKARHKGLLPLLKTSCDLGLNITQAKSRSQTGRMNQVLRQIAVQPGHGSLIVLISDFWSLDLEDLSILTQLSRSHTLVAIQVSDVLERELPMGACFLTDGNQDFYYDGTKPAEQKRYRREFDLHRDALRQAIQKTRGHFISLSTHEKPTDKLKQFFARGSR</sequence>
<accession>A0A1T1H9Z9</accession>
<dbReference type="PANTHER" id="PTHR33608">
    <property type="entry name" value="BLL2464 PROTEIN"/>
    <property type="match status" value="1"/>
</dbReference>
<evidence type="ECO:0000313" key="3">
    <source>
        <dbReference type="EMBL" id="OOV86663.1"/>
    </source>
</evidence>
<dbReference type="STRING" id="966.BTA35_0212315"/>
<reference evidence="3" key="1">
    <citation type="submission" date="2017-02" db="EMBL/GenBank/DDBJ databases">
        <title>Draft Genome Sequence of the Salt Water Bacterium Oceanospirillum linum ATCC 11336.</title>
        <authorList>
            <person name="Trachtenberg A.M."/>
            <person name="Carney J.G."/>
            <person name="Linnane J.D."/>
            <person name="Rheaume B.A."/>
            <person name="Pitts N.L."/>
            <person name="Mykles D.L."/>
            <person name="Maclea K.S."/>
        </authorList>
    </citation>
    <scope>NUCLEOTIDE SEQUENCE [LARGE SCALE GENOMIC DNA]</scope>
    <source>
        <strain evidence="3">ATCC 11336</strain>
    </source>
</reference>
<dbReference type="SUPFAM" id="SSF53300">
    <property type="entry name" value="vWA-like"/>
    <property type="match status" value="1"/>
</dbReference>
<name>A0A1T1H9Z9_OCELI</name>
<evidence type="ECO:0000313" key="4">
    <source>
        <dbReference type="Proteomes" id="UP000190064"/>
    </source>
</evidence>
<dbReference type="Pfam" id="PF01882">
    <property type="entry name" value="DUF58"/>
    <property type="match status" value="1"/>
</dbReference>
<feature type="region of interest" description="Disordered" evidence="1">
    <location>
        <begin position="48"/>
        <end position="70"/>
    </location>
</feature>